<evidence type="ECO:0000256" key="1">
    <source>
        <dbReference type="SAM" id="Phobius"/>
    </source>
</evidence>
<gene>
    <name evidence="2" type="ORF">QWY31_03165</name>
</gene>
<dbReference type="RefSeq" id="WP_320003012.1">
    <property type="nucleotide sequence ID" value="NZ_JAUHJS010000002.1"/>
</dbReference>
<dbReference type="Proteomes" id="UP001168552">
    <property type="component" value="Unassembled WGS sequence"/>
</dbReference>
<evidence type="ECO:0000313" key="2">
    <source>
        <dbReference type="EMBL" id="MDN4164483.1"/>
    </source>
</evidence>
<comment type="caution">
    <text evidence="2">The sequence shown here is derived from an EMBL/GenBank/DDBJ whole genome shotgun (WGS) entry which is preliminary data.</text>
</comment>
<reference evidence="2" key="1">
    <citation type="submission" date="2023-06" db="EMBL/GenBank/DDBJ databases">
        <title>Cytophagales bacterium Strain LB-30, isolated from soil.</title>
        <authorList>
            <person name="Liu B."/>
        </authorList>
    </citation>
    <scope>NUCLEOTIDE SEQUENCE</scope>
    <source>
        <strain evidence="2">LB-30</strain>
    </source>
</reference>
<name>A0ABT8F285_9BACT</name>
<dbReference type="EMBL" id="JAUHJS010000002">
    <property type="protein sequence ID" value="MDN4164483.1"/>
    <property type="molecule type" value="Genomic_DNA"/>
</dbReference>
<proteinExistence type="predicted"/>
<feature type="transmembrane region" description="Helical" evidence="1">
    <location>
        <begin position="20"/>
        <end position="39"/>
    </location>
</feature>
<organism evidence="2 3">
    <name type="scientific">Shiella aurantiaca</name>
    <dbReference type="NCBI Taxonomy" id="3058365"/>
    <lineage>
        <taxon>Bacteria</taxon>
        <taxon>Pseudomonadati</taxon>
        <taxon>Bacteroidota</taxon>
        <taxon>Cytophagia</taxon>
        <taxon>Cytophagales</taxon>
        <taxon>Shiellaceae</taxon>
        <taxon>Shiella</taxon>
    </lineage>
</organism>
<keyword evidence="1" id="KW-1133">Transmembrane helix</keyword>
<protein>
    <submittedName>
        <fullName evidence="2">Uncharacterized protein</fullName>
    </submittedName>
</protein>
<accession>A0ABT8F285</accession>
<keyword evidence="3" id="KW-1185">Reference proteome</keyword>
<keyword evidence="1" id="KW-0812">Transmembrane</keyword>
<keyword evidence="1" id="KW-0472">Membrane</keyword>
<evidence type="ECO:0000313" key="3">
    <source>
        <dbReference type="Proteomes" id="UP001168552"/>
    </source>
</evidence>
<sequence>MRWLSEPENKIHSFRLKNHFTWPFMLVGLAILSAGFYVLLTVEPALGALLIMLSGIVFSAAQRIEFDLQRKEFFLYLSLAGFKNGKRTSFEELQHFALHAHLPEGAKHYFSLHLVHSQGKSQELCRYYSYKQIKALAVELAEAVSMPIEDHTQKGE</sequence>